<dbReference type="Pfam" id="PF12171">
    <property type="entry name" value="zf-C2H2_jaz"/>
    <property type="match status" value="1"/>
</dbReference>
<dbReference type="SUPFAM" id="SSF46565">
    <property type="entry name" value="Chaperone J-domain"/>
    <property type="match status" value="1"/>
</dbReference>
<feature type="compositionally biased region" description="Gly residues" evidence="5">
    <location>
        <begin position="562"/>
        <end position="576"/>
    </location>
</feature>
<dbReference type="InterPro" id="IPR054076">
    <property type="entry name" value="ZUO1-like_ZHD"/>
</dbReference>
<feature type="region of interest" description="Disordered" evidence="5">
    <location>
        <begin position="251"/>
        <end position="313"/>
    </location>
</feature>
<reference evidence="8" key="1">
    <citation type="journal article" date="2020" name="Stud. Mycol.">
        <title>101 Dothideomycetes genomes: a test case for predicting lifestyles and emergence of pathogens.</title>
        <authorList>
            <person name="Haridas S."/>
            <person name="Albert R."/>
            <person name="Binder M."/>
            <person name="Bloem J."/>
            <person name="Labutti K."/>
            <person name="Salamov A."/>
            <person name="Andreopoulos B."/>
            <person name="Baker S."/>
            <person name="Barry K."/>
            <person name="Bills G."/>
            <person name="Bluhm B."/>
            <person name="Cannon C."/>
            <person name="Castanera R."/>
            <person name="Culley D."/>
            <person name="Daum C."/>
            <person name="Ezra D."/>
            <person name="Gonzalez J."/>
            <person name="Henrissat B."/>
            <person name="Kuo A."/>
            <person name="Liang C."/>
            <person name="Lipzen A."/>
            <person name="Lutzoni F."/>
            <person name="Magnuson J."/>
            <person name="Mondo S."/>
            <person name="Nolan M."/>
            <person name="Ohm R."/>
            <person name="Pangilinan J."/>
            <person name="Park H.-J."/>
            <person name="Ramirez L."/>
            <person name="Alfaro M."/>
            <person name="Sun H."/>
            <person name="Tritt A."/>
            <person name="Yoshinaga Y."/>
            <person name="Zwiers L.-H."/>
            <person name="Turgeon B."/>
            <person name="Goodwin S."/>
            <person name="Spatafora J."/>
            <person name="Crous P."/>
            <person name="Grigoriev I."/>
        </authorList>
    </citation>
    <scope>NUCLEOTIDE SEQUENCE</scope>
    <source>
        <strain evidence="8">CBS 379.55</strain>
    </source>
</reference>
<dbReference type="PRINTS" id="PR00625">
    <property type="entry name" value="JDOMAIN"/>
</dbReference>
<dbReference type="InterPro" id="IPR001623">
    <property type="entry name" value="DnaJ_domain"/>
</dbReference>
<dbReference type="GO" id="GO:0005737">
    <property type="term" value="C:cytoplasm"/>
    <property type="evidence" value="ECO:0007669"/>
    <property type="project" value="TreeGrafter"/>
</dbReference>
<dbReference type="RefSeq" id="XP_033655834.1">
    <property type="nucleotide sequence ID" value="XM_033796834.1"/>
</dbReference>
<dbReference type="OrthoDB" id="5894at2759"/>
<dbReference type="InterPro" id="IPR036236">
    <property type="entry name" value="Znf_C2H2_sf"/>
</dbReference>
<evidence type="ECO:0000256" key="3">
    <source>
        <dbReference type="ARBA" id="ARBA00022833"/>
    </source>
</evidence>
<feature type="region of interest" description="Disordered" evidence="5">
    <location>
        <begin position="558"/>
        <end position="586"/>
    </location>
</feature>
<dbReference type="InterPro" id="IPR036869">
    <property type="entry name" value="J_dom_sf"/>
</dbReference>
<feature type="compositionally biased region" description="Acidic residues" evidence="5">
    <location>
        <begin position="299"/>
        <end position="313"/>
    </location>
</feature>
<dbReference type="InterPro" id="IPR013087">
    <property type="entry name" value="Znf_C2H2_type"/>
</dbReference>
<proteinExistence type="predicted"/>
<dbReference type="GO" id="GO:0008270">
    <property type="term" value="F:zinc ion binding"/>
    <property type="evidence" value="ECO:0007669"/>
    <property type="project" value="UniProtKB-KW"/>
</dbReference>
<keyword evidence="3" id="KW-0862">Zinc</keyword>
<dbReference type="Gene3D" id="1.10.287.110">
    <property type="entry name" value="DnaJ domain"/>
    <property type="match status" value="1"/>
</dbReference>
<feature type="compositionally biased region" description="Acidic residues" evidence="5">
    <location>
        <begin position="413"/>
        <end position="431"/>
    </location>
</feature>
<dbReference type="InterPro" id="IPR051964">
    <property type="entry name" value="Chaperone_stress_response"/>
</dbReference>
<dbReference type="SUPFAM" id="SSF57667">
    <property type="entry name" value="beta-beta-alpha zinc fingers"/>
    <property type="match status" value="1"/>
</dbReference>
<feature type="compositionally biased region" description="Low complexity" evidence="5">
    <location>
        <begin position="455"/>
        <end position="465"/>
    </location>
</feature>
<dbReference type="PANTHER" id="PTHR44029">
    <property type="entry name" value="DNAJ HOMOLOG SUBFAMILY C MEMBER 21"/>
    <property type="match status" value="1"/>
</dbReference>
<dbReference type="GO" id="GO:0003676">
    <property type="term" value="F:nucleic acid binding"/>
    <property type="evidence" value="ECO:0007669"/>
    <property type="project" value="InterPro"/>
</dbReference>
<evidence type="ECO:0000256" key="2">
    <source>
        <dbReference type="ARBA" id="ARBA00022771"/>
    </source>
</evidence>
<evidence type="ECO:0000256" key="5">
    <source>
        <dbReference type="SAM" id="MobiDB-lite"/>
    </source>
</evidence>
<dbReference type="AlphaFoldDB" id="A0A6A6JPW0"/>
<dbReference type="Proteomes" id="UP000800097">
    <property type="component" value="Unassembled WGS sequence"/>
</dbReference>
<feature type="region of interest" description="Disordered" evidence="5">
    <location>
        <begin position="350"/>
        <end position="509"/>
    </location>
</feature>
<dbReference type="PROSITE" id="PS00028">
    <property type="entry name" value="ZINC_FINGER_C2H2_1"/>
    <property type="match status" value="1"/>
</dbReference>
<feature type="compositionally biased region" description="Acidic residues" evidence="5">
    <location>
        <begin position="383"/>
        <end position="397"/>
    </location>
</feature>
<dbReference type="SMART" id="SM00271">
    <property type="entry name" value="DnaJ"/>
    <property type="match status" value="1"/>
</dbReference>
<dbReference type="Pfam" id="PF21884">
    <property type="entry name" value="ZUO1-like_ZHD"/>
    <property type="match status" value="1"/>
</dbReference>
<dbReference type="PROSITE" id="PS50157">
    <property type="entry name" value="ZINC_FINGER_C2H2_2"/>
    <property type="match status" value="2"/>
</dbReference>
<accession>A0A6A6JPW0</accession>
<dbReference type="InterPro" id="IPR003604">
    <property type="entry name" value="Matrin/U1-like-C_Znf_C2H2"/>
</dbReference>
<dbReference type="Gene3D" id="3.30.160.60">
    <property type="entry name" value="Classic Zinc Finger"/>
    <property type="match status" value="1"/>
</dbReference>
<dbReference type="InterPro" id="IPR018253">
    <property type="entry name" value="DnaJ_domain_CS"/>
</dbReference>
<organism evidence="8 9">
    <name type="scientific">Westerdykella ornata</name>
    <dbReference type="NCBI Taxonomy" id="318751"/>
    <lineage>
        <taxon>Eukaryota</taxon>
        <taxon>Fungi</taxon>
        <taxon>Dikarya</taxon>
        <taxon>Ascomycota</taxon>
        <taxon>Pezizomycotina</taxon>
        <taxon>Dothideomycetes</taxon>
        <taxon>Pleosporomycetidae</taxon>
        <taxon>Pleosporales</taxon>
        <taxon>Sporormiaceae</taxon>
        <taxon>Westerdykella</taxon>
    </lineage>
</organism>
<dbReference type="PANTHER" id="PTHR44029:SF1">
    <property type="entry name" value="DNAJ HOMOLOG SUBFAMILY C MEMBER 21"/>
    <property type="match status" value="1"/>
</dbReference>
<evidence type="ECO:0000256" key="4">
    <source>
        <dbReference type="PROSITE-ProRule" id="PRU00042"/>
    </source>
</evidence>
<evidence type="ECO:0000313" key="8">
    <source>
        <dbReference type="EMBL" id="KAF2278295.1"/>
    </source>
</evidence>
<dbReference type="CDD" id="cd06257">
    <property type="entry name" value="DnaJ"/>
    <property type="match status" value="1"/>
</dbReference>
<feature type="domain" description="C2H2-type" evidence="7">
    <location>
        <begin position="531"/>
        <end position="561"/>
    </location>
</feature>
<protein>
    <submittedName>
        <fullName evidence="8">DnaJ-domain-containing protein</fullName>
    </submittedName>
</protein>
<dbReference type="EMBL" id="ML986488">
    <property type="protein sequence ID" value="KAF2278295.1"/>
    <property type="molecule type" value="Genomic_DNA"/>
</dbReference>
<sequence>MGASQSRGGASASATDVRTSYYELLGVERSATDEEIKKAYRKKALELHPDRNYNDVERATALFAEIQSAYEVLSDPHERAWYDAHEAEILRGGANGEDDTGSAQHHYEHNMRVTTAEDIALMLGKFRGNVEFSDRPTGFFGFVREAFEQLAREEEHAAEWQGVDVPFYPSFGHKDDTYEDVVREFYAVWAGFATRKSFAWKDKYRLSEAPDRRVRRLMEKENLKLREAGVREFNDAVRTLVAFVRKRDPRYTPNRQDADERARAQRASAKEQAARARAAREAEMQGAAVPEWATKREPEEEEEEEEEEIEEEHFECVACNKTFKSERQWEAHEKSKKHQKAIKELQRKMRKENAHLNLDVHAASSGVITPAEDGDEVSIGAEEPLDGSVDDVVDDLDDLHIDSQPTNRKEIDGDTQENDIDSDEDNDDHDDHDDNDHGDDHTHQTHTKQKPTPLSSSASSTSTSSLNDEYAPRSTIEARLTSPSPPPPPTADTAPKLGKAAQKRAKRAAKAAAVAADQAQQTQADSDAAAHKCIGCGAGFASKTRLFQHLRENAGHAALKGVGSGGGGGGGVGGGGGKKKGKGGRK</sequence>
<keyword evidence="1" id="KW-0479">Metal-binding</keyword>
<feature type="domain" description="C2H2-type" evidence="7">
    <location>
        <begin position="314"/>
        <end position="338"/>
    </location>
</feature>
<dbReference type="SMART" id="SM00355">
    <property type="entry name" value="ZnF_C2H2"/>
    <property type="match status" value="2"/>
</dbReference>
<dbReference type="SMART" id="SM00451">
    <property type="entry name" value="ZnF_U1"/>
    <property type="match status" value="1"/>
</dbReference>
<keyword evidence="2 4" id="KW-0863">Zinc-finger</keyword>
<name>A0A6A6JPW0_WESOR</name>
<evidence type="ECO:0000313" key="9">
    <source>
        <dbReference type="Proteomes" id="UP000800097"/>
    </source>
</evidence>
<dbReference type="PROSITE" id="PS00636">
    <property type="entry name" value="DNAJ_1"/>
    <property type="match status" value="1"/>
</dbReference>
<feature type="domain" description="J" evidence="6">
    <location>
        <begin position="20"/>
        <end position="86"/>
    </location>
</feature>
<dbReference type="GeneID" id="54550009"/>
<feature type="compositionally biased region" description="Basic and acidic residues" evidence="5">
    <location>
        <begin position="251"/>
        <end position="283"/>
    </location>
</feature>
<feature type="compositionally biased region" description="Basic and acidic residues" evidence="5">
    <location>
        <begin position="432"/>
        <end position="443"/>
    </location>
</feature>
<gene>
    <name evidence="8" type="ORF">EI97DRAFT_414690</name>
</gene>
<dbReference type="InterPro" id="IPR022755">
    <property type="entry name" value="Znf_C2H2_jaz"/>
</dbReference>
<feature type="compositionally biased region" description="Basic residues" evidence="5">
    <location>
        <begin position="577"/>
        <end position="586"/>
    </location>
</feature>
<keyword evidence="9" id="KW-1185">Reference proteome</keyword>
<evidence type="ECO:0000259" key="7">
    <source>
        <dbReference type="PROSITE" id="PS50157"/>
    </source>
</evidence>
<evidence type="ECO:0000256" key="1">
    <source>
        <dbReference type="ARBA" id="ARBA00022723"/>
    </source>
</evidence>
<dbReference type="Pfam" id="PF00226">
    <property type="entry name" value="DnaJ"/>
    <property type="match status" value="1"/>
</dbReference>
<evidence type="ECO:0000259" key="6">
    <source>
        <dbReference type="PROSITE" id="PS50076"/>
    </source>
</evidence>
<dbReference type="PROSITE" id="PS50076">
    <property type="entry name" value="DNAJ_2"/>
    <property type="match status" value="1"/>
</dbReference>